<name>A0A7J9P8C7_METMI</name>
<dbReference type="InterPro" id="IPR022651">
    <property type="entry name" value="S_layer_C"/>
</dbReference>
<proteinExistence type="predicted"/>
<dbReference type="InterPro" id="IPR007742">
    <property type="entry name" value="NosD_dom"/>
</dbReference>
<comment type="caution">
    <text evidence="4">The sequence shown here is derived from an EMBL/GenBank/DDBJ whole genome shotgun (WGS) entry which is preliminary data.</text>
</comment>
<evidence type="ECO:0000313" key="5">
    <source>
        <dbReference type="Proteomes" id="UP000558015"/>
    </source>
</evidence>
<evidence type="ECO:0000259" key="1">
    <source>
        <dbReference type="Pfam" id="PF05048"/>
    </source>
</evidence>
<dbReference type="InterPro" id="IPR012334">
    <property type="entry name" value="Pectin_lyas_fold"/>
</dbReference>
<dbReference type="EMBL" id="JACDUN010000001">
    <property type="protein sequence ID" value="MBA2859008.1"/>
    <property type="molecule type" value="Genomic_DNA"/>
</dbReference>
<accession>A0A7J9P8C7</accession>
<protein>
    <recommendedName>
        <fullName evidence="6">Parallel beta-helix repeat protein</fullName>
    </recommendedName>
</protein>
<dbReference type="Pfam" id="PF05048">
    <property type="entry name" value="NosD"/>
    <property type="match status" value="1"/>
</dbReference>
<dbReference type="Pfam" id="PF13229">
    <property type="entry name" value="Beta_helix"/>
    <property type="match status" value="1"/>
</dbReference>
<dbReference type="SMART" id="SM00710">
    <property type="entry name" value="PbH1"/>
    <property type="match status" value="18"/>
</dbReference>
<gene>
    <name evidence="4" type="ORF">HNP93_001709</name>
</gene>
<feature type="domain" description="Periplasmic copper-binding protein NosD beta helix" evidence="1">
    <location>
        <begin position="583"/>
        <end position="816"/>
    </location>
</feature>
<dbReference type="RefSeq" id="WP_181493768.1">
    <property type="nucleotide sequence ID" value="NZ_JACDUN010000001.1"/>
</dbReference>
<dbReference type="InterPro" id="IPR011050">
    <property type="entry name" value="Pectin_lyase_fold/virulence"/>
</dbReference>
<dbReference type="InterPro" id="IPR006626">
    <property type="entry name" value="PbH1"/>
</dbReference>
<dbReference type="Pfam" id="PF05124">
    <property type="entry name" value="S_layer_C"/>
    <property type="match status" value="1"/>
</dbReference>
<dbReference type="AlphaFoldDB" id="A0A7J9P8C7"/>
<evidence type="ECO:0008006" key="6">
    <source>
        <dbReference type="Google" id="ProtNLM"/>
    </source>
</evidence>
<evidence type="ECO:0000313" key="4">
    <source>
        <dbReference type="EMBL" id="MBA2859008.1"/>
    </source>
</evidence>
<dbReference type="Proteomes" id="UP000558015">
    <property type="component" value="Unassembled WGS sequence"/>
</dbReference>
<reference evidence="4 5" key="1">
    <citation type="submission" date="2020-07" db="EMBL/GenBank/DDBJ databases">
        <title>Genomic Encyclopedia of Type Strains, Phase IV (KMG-V): Genome sequencing to study the core and pangenomes of soil and plant-associated prokaryotes.</title>
        <authorList>
            <person name="Whitman W."/>
        </authorList>
    </citation>
    <scope>NUCLEOTIDE SEQUENCE [LARGE SCALE GENOMIC DNA]</scope>
    <source>
        <strain evidence="4 5">C12</strain>
    </source>
</reference>
<feature type="domain" description="Right handed beta helix" evidence="3">
    <location>
        <begin position="102"/>
        <end position="255"/>
    </location>
</feature>
<evidence type="ECO:0000259" key="2">
    <source>
        <dbReference type="Pfam" id="PF05124"/>
    </source>
</evidence>
<evidence type="ECO:0000259" key="3">
    <source>
        <dbReference type="Pfam" id="PF13229"/>
    </source>
</evidence>
<dbReference type="Gene3D" id="2.160.20.10">
    <property type="entry name" value="Single-stranded right-handed beta-helix, Pectin lyase-like"/>
    <property type="match status" value="2"/>
</dbReference>
<sequence>MIKKCLFLFLLLFAVGYVNAGSVDYTINETDYINQTSIELDMPYQAFVIITEPGEYTVTADFVNNSLTNGDIVILIKNTENVTLNCNDKWFNTTSTDYAVPVYVYNSTNVTVKNLKSDWIPGDAITFGYTNNSVIKDSEIICEYEGIWIYDSYGCEISGNTITINDEIYAYGISLDYLVNSTIFDNTINVNAGSSEAFGIYVDYDTINSTISGNKIDVNSEIDYAYGISSYYNITDSTISENEITTRAYKEAYGICTYVDDEYANNITNSIITGNTINTTSINADAYGIFAYLNIQDSTISENDILISAYYVDYEYADAYGICAYGDISNTTIENNEIDLYSENSGSCGINAEYDITNTLISGNTITASTDDDIYCIVAWDEIINSTIYDNAIDAYSVNGYVYAIYVSSGIINAIISENNLDVYGDDFTYGICAYEYLINTTVENNEITATSEDYDAYGICAGEYDAQMINSIISGNTIEVNASGDDYGACGIFWYYAETSTVENNEITATSEDYDASGIYSEDYFINGTISGNTVNAYSEYDDAYGIYIDEIINNSVISENDVISTSERDYAKGMEIGNPINSNVSGNTFTVTAGESGAYAYGTYIDDMKNCIISENALTILSKNEKAYGAYVSGYVTDTIFSKTNITADAPGNVYGIYFDGYVTNSTIEDSIITATSEENSASGIYSYQGEYETYSGNTITIDAPEAYGFDIDNIANMTISGNTIDVNSEYSLAASMCIVDISNSTITENTFTSNGYALHIDSGCLNNRFYLNNIKGLVNNGTNNYFVSSEPITYSYLGNSYTSILGNYWASYDEADTNGDGIIDTPYAVNDTNDTKPLADMWNNGEIGNYVAPTAPRSSGGGGRSYDSDISDEIGSKVIKNFVSSATVLFGNGIDEQYAVQLRERVTDANGYTISGNAVIVGGPLANGFAKEYNNQFEMPISNDYPGENKGVIQVLKVQDNSGNVVKSYTIVYIAGSDRLGTQAALEYFKTLDELPEGPVMIEWTENGPVLVE</sequence>
<dbReference type="SUPFAM" id="SSF51126">
    <property type="entry name" value="Pectin lyase-like"/>
    <property type="match status" value="4"/>
</dbReference>
<organism evidence="4 5">
    <name type="scientific">Methanococcus maripaludis</name>
    <name type="common">Methanococcus deltae</name>
    <dbReference type="NCBI Taxonomy" id="39152"/>
    <lineage>
        <taxon>Archaea</taxon>
        <taxon>Methanobacteriati</taxon>
        <taxon>Methanobacteriota</taxon>
        <taxon>Methanomada group</taxon>
        <taxon>Methanococci</taxon>
        <taxon>Methanococcales</taxon>
        <taxon>Methanococcaceae</taxon>
        <taxon>Methanococcus</taxon>
    </lineage>
</organism>
<dbReference type="InterPro" id="IPR039448">
    <property type="entry name" value="Beta_helix"/>
</dbReference>
<feature type="domain" description="S-layer protein outer" evidence="2">
    <location>
        <begin position="920"/>
        <end position="990"/>
    </location>
</feature>